<reference evidence="2 3" key="1">
    <citation type="submission" date="2018-03" db="EMBL/GenBank/DDBJ databases">
        <title>Genome sequencing of Phreatobacter sp.</title>
        <authorList>
            <person name="Kim S.-J."/>
            <person name="Heo J."/>
            <person name="Kwon S.-W."/>
        </authorList>
    </citation>
    <scope>NUCLEOTIDE SEQUENCE [LARGE SCALE GENOMIC DNA]</scope>
    <source>
        <strain evidence="2 3">S-12</strain>
    </source>
</reference>
<keyword evidence="3" id="KW-1185">Reference proteome</keyword>
<proteinExistence type="predicted"/>
<keyword evidence="1" id="KW-0472">Membrane</keyword>
<evidence type="ECO:0000313" key="3">
    <source>
        <dbReference type="Proteomes" id="UP000237889"/>
    </source>
</evidence>
<dbReference type="Proteomes" id="UP000237889">
    <property type="component" value="Chromosome"/>
</dbReference>
<organism evidence="2 3">
    <name type="scientific">Phreatobacter cathodiphilus</name>
    <dbReference type="NCBI Taxonomy" id="1868589"/>
    <lineage>
        <taxon>Bacteria</taxon>
        <taxon>Pseudomonadati</taxon>
        <taxon>Pseudomonadota</taxon>
        <taxon>Alphaproteobacteria</taxon>
        <taxon>Hyphomicrobiales</taxon>
        <taxon>Phreatobacteraceae</taxon>
        <taxon>Phreatobacter</taxon>
    </lineage>
</organism>
<name>A0A2S0NDJ4_9HYPH</name>
<dbReference type="RefSeq" id="WP_106749324.1">
    <property type="nucleotide sequence ID" value="NZ_CP027668.1"/>
</dbReference>
<dbReference type="KEGG" id="phr:C6569_13380"/>
<evidence type="ECO:0000313" key="2">
    <source>
        <dbReference type="EMBL" id="AVO45983.1"/>
    </source>
</evidence>
<dbReference type="InterPro" id="IPR008621">
    <property type="entry name" value="Cbb3-typ_cyt_oxidase_comp"/>
</dbReference>
<dbReference type="AlphaFoldDB" id="A0A2S0NDJ4"/>
<gene>
    <name evidence="2" type="ORF">C6569_13380</name>
</gene>
<dbReference type="Pfam" id="PF05545">
    <property type="entry name" value="FixQ"/>
    <property type="match status" value="1"/>
</dbReference>
<feature type="transmembrane region" description="Helical" evidence="1">
    <location>
        <begin position="12"/>
        <end position="32"/>
    </location>
</feature>
<keyword evidence="1" id="KW-0812">Transmembrane</keyword>
<dbReference type="EMBL" id="CP027668">
    <property type="protein sequence ID" value="AVO45983.1"/>
    <property type="molecule type" value="Genomic_DNA"/>
</dbReference>
<dbReference type="OrthoDB" id="7173870at2"/>
<accession>A0A2S0NDJ4</accession>
<sequence length="50" mass="5722">MSTYSTLANFAQTVGLLYFVGMFLAIAAYAFWPRNKTRFDEAAKIPLREE</sequence>
<keyword evidence="1" id="KW-1133">Transmembrane helix</keyword>
<protein>
    <submittedName>
        <fullName evidence="2">CcoQ/FixQ family Cbb3-type cytochrome c oxidase assembly chaperone</fullName>
    </submittedName>
</protein>
<dbReference type="CDD" id="cd01324">
    <property type="entry name" value="cbb3_Oxidase_CcoQ"/>
    <property type="match status" value="1"/>
</dbReference>
<evidence type="ECO:0000256" key="1">
    <source>
        <dbReference type="SAM" id="Phobius"/>
    </source>
</evidence>